<feature type="non-terminal residue" evidence="2">
    <location>
        <position position="174"/>
    </location>
</feature>
<dbReference type="PANTHER" id="PTHR47907:SF5">
    <property type="entry name" value="AP2 ASSOCIATED KINASE 1"/>
    <property type="match status" value="1"/>
</dbReference>
<dbReference type="InterPro" id="IPR011009">
    <property type="entry name" value="Kinase-like_dom_sf"/>
</dbReference>
<dbReference type="Proteomes" id="UP001044222">
    <property type="component" value="Chromosome 15"/>
</dbReference>
<evidence type="ECO:0000313" key="2">
    <source>
        <dbReference type="EMBL" id="KAG5835267.1"/>
    </source>
</evidence>
<dbReference type="EMBL" id="JAFIRN010000015">
    <property type="protein sequence ID" value="KAG5835267.1"/>
    <property type="molecule type" value="Genomic_DNA"/>
</dbReference>
<name>A0A9D3LRZ3_ANGAN</name>
<dbReference type="PROSITE" id="PS50011">
    <property type="entry name" value="PROTEIN_KINASE_DOM"/>
    <property type="match status" value="1"/>
</dbReference>
<proteinExistence type="predicted"/>
<dbReference type="Pfam" id="PF00069">
    <property type="entry name" value="Pkinase"/>
    <property type="match status" value="1"/>
</dbReference>
<evidence type="ECO:0000259" key="1">
    <source>
        <dbReference type="PROSITE" id="PS50011"/>
    </source>
</evidence>
<comment type="caution">
    <text evidence="2">The sequence shown here is derived from an EMBL/GenBank/DDBJ whole genome shotgun (WGS) entry which is preliminary data.</text>
</comment>
<sequence length="174" mass="18962">MKKFFDSRRELVSSGPGSGGGGGGGFSSAGNSFIGKAFTIGRHQVTVEETLAEGGFAIVFVVRTSQGVRCALKRMYVNNEHDLQVCKREIQIMRDLAGHRNIVGFLDSSVMQVGGGDVWEVLILMDFCRGGQVVNLMNQRLQSGFSEPEVLSIFCDTCEAVARLHQCRPPIIHP</sequence>
<dbReference type="GO" id="GO:0005524">
    <property type="term" value="F:ATP binding"/>
    <property type="evidence" value="ECO:0007669"/>
    <property type="project" value="InterPro"/>
</dbReference>
<protein>
    <recommendedName>
        <fullName evidence="1">Protein kinase domain-containing protein</fullName>
    </recommendedName>
</protein>
<feature type="domain" description="Protein kinase" evidence="1">
    <location>
        <begin position="45"/>
        <end position="174"/>
    </location>
</feature>
<organism evidence="2 3">
    <name type="scientific">Anguilla anguilla</name>
    <name type="common">European freshwater eel</name>
    <name type="synonym">Muraena anguilla</name>
    <dbReference type="NCBI Taxonomy" id="7936"/>
    <lineage>
        <taxon>Eukaryota</taxon>
        <taxon>Metazoa</taxon>
        <taxon>Chordata</taxon>
        <taxon>Craniata</taxon>
        <taxon>Vertebrata</taxon>
        <taxon>Euteleostomi</taxon>
        <taxon>Actinopterygii</taxon>
        <taxon>Neopterygii</taxon>
        <taxon>Teleostei</taxon>
        <taxon>Anguilliformes</taxon>
        <taxon>Anguillidae</taxon>
        <taxon>Anguilla</taxon>
    </lineage>
</organism>
<evidence type="ECO:0000313" key="3">
    <source>
        <dbReference type="Proteomes" id="UP001044222"/>
    </source>
</evidence>
<dbReference type="AlphaFoldDB" id="A0A9D3LRZ3"/>
<keyword evidence="3" id="KW-1185">Reference proteome</keyword>
<dbReference type="Gene3D" id="1.10.510.10">
    <property type="entry name" value="Transferase(Phosphotransferase) domain 1"/>
    <property type="match status" value="1"/>
</dbReference>
<gene>
    <name evidence="2" type="ORF">ANANG_G00271740</name>
</gene>
<dbReference type="InterPro" id="IPR000719">
    <property type="entry name" value="Prot_kinase_dom"/>
</dbReference>
<reference evidence="2" key="1">
    <citation type="submission" date="2021-01" db="EMBL/GenBank/DDBJ databases">
        <title>A chromosome-scale assembly of European eel, Anguilla anguilla.</title>
        <authorList>
            <person name="Henkel C."/>
            <person name="Jong-Raadsen S.A."/>
            <person name="Dufour S."/>
            <person name="Weltzien F.-A."/>
            <person name="Palstra A.P."/>
            <person name="Pelster B."/>
            <person name="Spaink H.P."/>
            <person name="Van Den Thillart G.E."/>
            <person name="Jansen H."/>
            <person name="Zahm M."/>
            <person name="Klopp C."/>
            <person name="Cedric C."/>
            <person name="Louis A."/>
            <person name="Berthelot C."/>
            <person name="Parey E."/>
            <person name="Roest Crollius H."/>
            <person name="Montfort J."/>
            <person name="Robinson-Rechavi M."/>
            <person name="Bucao C."/>
            <person name="Bouchez O."/>
            <person name="Gislard M."/>
            <person name="Lluch J."/>
            <person name="Milhes M."/>
            <person name="Lampietro C."/>
            <person name="Lopez Roques C."/>
            <person name="Donnadieu C."/>
            <person name="Braasch I."/>
            <person name="Desvignes T."/>
            <person name="Postlethwait J."/>
            <person name="Bobe J."/>
            <person name="Guiguen Y."/>
            <person name="Dirks R."/>
        </authorList>
    </citation>
    <scope>NUCLEOTIDE SEQUENCE</scope>
    <source>
        <strain evidence="2">Tag_6206</strain>
        <tissue evidence="2">Liver</tissue>
    </source>
</reference>
<accession>A0A9D3LRZ3</accession>
<dbReference type="PANTHER" id="PTHR47907">
    <property type="entry name" value="PROTEIN KINASE DOMAIN-CONTAINING PROTEIN"/>
    <property type="match status" value="1"/>
</dbReference>
<dbReference type="InterPro" id="IPR051744">
    <property type="entry name" value="AP2_assoc_SerThr_kinase"/>
</dbReference>
<dbReference type="SUPFAM" id="SSF56112">
    <property type="entry name" value="Protein kinase-like (PK-like)"/>
    <property type="match status" value="1"/>
</dbReference>
<dbReference type="GO" id="GO:0004672">
    <property type="term" value="F:protein kinase activity"/>
    <property type="evidence" value="ECO:0007669"/>
    <property type="project" value="InterPro"/>
</dbReference>